<comment type="catalytic activity">
    <reaction evidence="1 9 10">
        <text>Endohydrolysis of (1-&gt;4)-beta-D-xylosidic linkages in xylans.</text>
        <dbReference type="EC" id="3.2.1.8"/>
    </reaction>
</comment>
<dbReference type="CDD" id="cd04078">
    <property type="entry name" value="CBM36_xylanase-like"/>
    <property type="match status" value="1"/>
</dbReference>
<sequence length="385" mass="41426">MTTKEEDVMKPRKMKWMLAMLLSFTLALPAGVANAVTITNNESGTHDGYYYELWKDSGNTSMTLNSGGTFSATWSNINNALFRKGKKFNETQTHQQIGNISVNYSANYSPNGNSYLCIYGWSVDPLVEYYIVDSWGSWRPPGASSKGTITVDGGTYDIYETTRVNQPSIKGTATFQQYWSVRTSKRTSGTISVTDHFNAWASRGMQLGEMYEVSLTVEGYQSSGSATITSNTITIGGNGGGGNTGGGNNGGGNNGGGNNGGGNTGGTTRIEAENMTKAGQYTGNIYSPFNGVALYANNDSVKFTHNFTKSTNNFSLRGASNNSQMARVDLKVGGVTKGTFYYGGSYPAVYTINNVNTGTGNQQVELILTADNGQWDAFLDYLEIN</sequence>
<evidence type="ECO:0000256" key="9">
    <source>
        <dbReference type="PROSITE-ProRule" id="PRU01097"/>
    </source>
</evidence>
<feature type="region of interest" description="Disordered" evidence="11">
    <location>
        <begin position="246"/>
        <end position="269"/>
    </location>
</feature>
<dbReference type="GO" id="GO:0031176">
    <property type="term" value="F:endo-1,4-beta-xylanase activity"/>
    <property type="evidence" value="ECO:0007669"/>
    <property type="project" value="UniProtKB-UniRule"/>
</dbReference>
<evidence type="ECO:0000256" key="11">
    <source>
        <dbReference type="SAM" id="MobiDB-lite"/>
    </source>
</evidence>
<keyword evidence="6 9" id="KW-0119">Carbohydrate metabolism</keyword>
<evidence type="ECO:0000256" key="2">
    <source>
        <dbReference type="ARBA" id="ARBA00004851"/>
    </source>
</evidence>
<dbReference type="PANTHER" id="PTHR46828">
    <property type="entry name" value="ENDO-1,4-BETA-XYLANASE A-RELATED"/>
    <property type="match status" value="1"/>
</dbReference>
<evidence type="ECO:0000259" key="13">
    <source>
        <dbReference type="PROSITE" id="PS51175"/>
    </source>
</evidence>
<evidence type="ECO:0000256" key="5">
    <source>
        <dbReference type="ARBA" id="ARBA00022801"/>
    </source>
</evidence>
<accession>D3GKE3</accession>
<dbReference type="PANTHER" id="PTHR46828:SF2">
    <property type="entry name" value="ENDO-1,4-BETA-XYLANASE A-RELATED"/>
    <property type="match status" value="1"/>
</dbReference>
<feature type="domain" description="CBM6" evidence="13">
    <location>
        <begin position="268"/>
        <end position="385"/>
    </location>
</feature>
<dbReference type="InterPro" id="IPR033123">
    <property type="entry name" value="GH11_dom"/>
</dbReference>
<feature type="signal peptide" evidence="12">
    <location>
        <begin position="1"/>
        <end position="35"/>
    </location>
</feature>
<dbReference type="AlphaFoldDB" id="D3GKE3"/>
<evidence type="ECO:0000313" key="15">
    <source>
        <dbReference type="EMBL" id="ADB54799.1"/>
    </source>
</evidence>
<evidence type="ECO:0000256" key="4">
    <source>
        <dbReference type="ARBA" id="ARBA00022651"/>
    </source>
</evidence>
<dbReference type="InterPro" id="IPR018208">
    <property type="entry name" value="GH11_AS_1"/>
</dbReference>
<dbReference type="InterPro" id="IPR001137">
    <property type="entry name" value="Glyco_hydro_11"/>
</dbReference>
<dbReference type="EC" id="3.2.1.8" evidence="3 9"/>
<dbReference type="GO" id="GO:0030246">
    <property type="term" value="F:carbohydrate binding"/>
    <property type="evidence" value="ECO:0007669"/>
    <property type="project" value="InterPro"/>
</dbReference>
<dbReference type="SUPFAM" id="SSF49899">
    <property type="entry name" value="Concanavalin A-like lectins/glucanases"/>
    <property type="match status" value="1"/>
</dbReference>
<evidence type="ECO:0000256" key="6">
    <source>
        <dbReference type="ARBA" id="ARBA00023277"/>
    </source>
</evidence>
<evidence type="ECO:0000256" key="10">
    <source>
        <dbReference type="RuleBase" id="RU362015"/>
    </source>
</evidence>
<gene>
    <name evidence="15" type="primary">xyn11A</name>
</gene>
<evidence type="ECO:0000256" key="3">
    <source>
        <dbReference type="ARBA" id="ARBA00012590"/>
    </source>
</evidence>
<comment type="pathway">
    <text evidence="2 9 10">Glycan degradation; xylan degradation.</text>
</comment>
<proteinExistence type="inferred from homology"/>
<dbReference type="Gene3D" id="2.60.120.260">
    <property type="entry name" value="Galactose-binding domain-like"/>
    <property type="match status" value="1"/>
</dbReference>
<dbReference type="PROSITE" id="PS51761">
    <property type="entry name" value="GH11_3"/>
    <property type="match status" value="1"/>
</dbReference>
<comment type="similarity">
    <text evidence="9 10">Belongs to the glycosyl hydrolase 11 (cellulase G) family.</text>
</comment>
<dbReference type="PROSITE" id="PS00777">
    <property type="entry name" value="GH11_2"/>
    <property type="match status" value="1"/>
</dbReference>
<dbReference type="CAZy" id="CBM36">
    <property type="family name" value="Carbohydrate-Binding Module Family 36"/>
</dbReference>
<dbReference type="Pfam" id="PF00457">
    <property type="entry name" value="Glyco_hydro_11"/>
    <property type="match status" value="1"/>
</dbReference>
<dbReference type="PROSITE" id="PS51175">
    <property type="entry name" value="CBM6"/>
    <property type="match status" value="1"/>
</dbReference>
<dbReference type="SMR" id="D3GKE3"/>
<feature type="compositionally biased region" description="Gly residues" evidence="11">
    <location>
        <begin position="246"/>
        <end position="265"/>
    </location>
</feature>
<feature type="domain" description="GH11" evidence="14">
    <location>
        <begin position="37"/>
        <end position="231"/>
    </location>
</feature>
<feature type="active site" description="Proton donor" evidence="9">
    <location>
        <position position="218"/>
    </location>
</feature>
<keyword evidence="5 9" id="KW-0378">Hydrolase</keyword>
<protein>
    <recommendedName>
        <fullName evidence="3 9">Endo-1,4-beta-xylanase</fullName>
        <ecNumber evidence="3 9">3.2.1.8</ecNumber>
    </recommendedName>
</protein>
<dbReference type="InterPro" id="IPR013320">
    <property type="entry name" value="ConA-like_dom_sf"/>
</dbReference>
<keyword evidence="4 9" id="KW-0858">Xylan degradation</keyword>
<dbReference type="InterPro" id="IPR033119">
    <property type="entry name" value="GH11_AS_2"/>
</dbReference>
<dbReference type="SUPFAM" id="SSF49785">
    <property type="entry name" value="Galactose-binding domain-like"/>
    <property type="match status" value="1"/>
</dbReference>
<keyword evidence="8 9" id="KW-0624">Polysaccharide degradation</keyword>
<name>D3GKE3_9BACL</name>
<feature type="chain" id="PRO_5003044303" description="Endo-1,4-beta-xylanase" evidence="12">
    <location>
        <begin position="36"/>
        <end position="385"/>
    </location>
</feature>
<organism evidence="15">
    <name type="scientific">Paenibacillus curdlanolyticus</name>
    <dbReference type="NCBI Taxonomy" id="59840"/>
    <lineage>
        <taxon>Bacteria</taxon>
        <taxon>Bacillati</taxon>
        <taxon>Bacillota</taxon>
        <taxon>Bacilli</taxon>
        <taxon>Bacillales</taxon>
        <taxon>Paenibacillaceae</taxon>
        <taxon>Paenibacillus</taxon>
    </lineage>
</organism>
<dbReference type="CAZy" id="GH11">
    <property type="family name" value="Glycoside Hydrolase Family 11"/>
</dbReference>
<dbReference type="UniPathway" id="UPA00114"/>
<dbReference type="InterPro" id="IPR008979">
    <property type="entry name" value="Galactose-bd-like_sf"/>
</dbReference>
<evidence type="ECO:0000256" key="7">
    <source>
        <dbReference type="ARBA" id="ARBA00023295"/>
    </source>
</evidence>
<dbReference type="InterPro" id="IPR013319">
    <property type="entry name" value="GH11/12"/>
</dbReference>
<dbReference type="GO" id="GO:0045493">
    <property type="term" value="P:xylan catabolic process"/>
    <property type="evidence" value="ECO:0007669"/>
    <property type="project" value="UniProtKB-UniRule"/>
</dbReference>
<reference evidence="15" key="1">
    <citation type="journal article" date="2010" name="Appl. Microbiol. Biotechnol.">
        <title>Purification and characterization of a multienzyme complex produced by Paenibacillus curdlanolyticus B-6.</title>
        <authorList>
            <person name="Pason P."/>
            <person name="Kosugi A."/>
            <person name="Waeonukul R."/>
            <person name="Tachaapaikoon C."/>
            <person name="Ratanakhanokchai K."/>
            <person name="Arai T."/>
            <person name="Murata Y."/>
            <person name="Nakajima J."/>
            <person name="Mori Y."/>
        </authorList>
    </citation>
    <scope>NUCLEOTIDE SEQUENCE</scope>
    <source>
        <strain evidence="15">B-6</strain>
    </source>
</reference>
<dbReference type="EMBL" id="FJ956758">
    <property type="protein sequence ID" value="ADB54799.1"/>
    <property type="molecule type" value="Genomic_DNA"/>
</dbReference>
<keyword evidence="7 9" id="KW-0326">Glycosidase</keyword>
<keyword evidence="12" id="KW-0732">Signal</keyword>
<dbReference type="PROSITE" id="PS00776">
    <property type="entry name" value="GH11_1"/>
    <property type="match status" value="1"/>
</dbReference>
<evidence type="ECO:0000256" key="8">
    <source>
        <dbReference type="ARBA" id="ARBA00023326"/>
    </source>
</evidence>
<evidence type="ECO:0000256" key="1">
    <source>
        <dbReference type="ARBA" id="ARBA00000681"/>
    </source>
</evidence>
<evidence type="ECO:0000256" key="12">
    <source>
        <dbReference type="SAM" id="SignalP"/>
    </source>
</evidence>
<dbReference type="Gene3D" id="2.60.120.180">
    <property type="match status" value="1"/>
</dbReference>
<dbReference type="InterPro" id="IPR005084">
    <property type="entry name" value="CBM6"/>
</dbReference>
<evidence type="ECO:0000259" key="14">
    <source>
        <dbReference type="PROSITE" id="PS51761"/>
    </source>
</evidence>
<dbReference type="PRINTS" id="PR00911">
    <property type="entry name" value="GLHYDRLASE11"/>
</dbReference>
<feature type="active site" description="Nucleophile" evidence="9">
    <location>
        <position position="128"/>
    </location>
</feature>